<evidence type="ECO:0000256" key="5">
    <source>
        <dbReference type="RuleBase" id="RU361157"/>
    </source>
</evidence>
<dbReference type="PANTHER" id="PTHR43229:SF2">
    <property type="entry name" value="NODULATION PROTEIN J"/>
    <property type="match status" value="1"/>
</dbReference>
<dbReference type="InterPro" id="IPR013525">
    <property type="entry name" value="ABC2_TM"/>
</dbReference>
<keyword evidence="5" id="KW-1003">Cell membrane</keyword>
<accession>A0ABW2NQD9</accession>
<feature type="transmembrane region" description="Helical" evidence="5">
    <location>
        <begin position="123"/>
        <end position="143"/>
    </location>
</feature>
<keyword evidence="8" id="KW-1185">Reference proteome</keyword>
<evidence type="ECO:0000313" key="7">
    <source>
        <dbReference type="EMBL" id="MFC7370269.1"/>
    </source>
</evidence>
<feature type="transmembrane region" description="Helical" evidence="5">
    <location>
        <begin position="20"/>
        <end position="44"/>
    </location>
</feature>
<dbReference type="PANTHER" id="PTHR43229">
    <property type="entry name" value="NODULATION PROTEIN J"/>
    <property type="match status" value="1"/>
</dbReference>
<evidence type="ECO:0000313" key="8">
    <source>
        <dbReference type="Proteomes" id="UP001596549"/>
    </source>
</evidence>
<keyword evidence="5" id="KW-0813">Transport</keyword>
<feature type="transmembrane region" description="Helical" evidence="5">
    <location>
        <begin position="238"/>
        <end position="256"/>
    </location>
</feature>
<dbReference type="EMBL" id="JBHTCP010000002">
    <property type="protein sequence ID" value="MFC7370269.1"/>
    <property type="molecule type" value="Genomic_DNA"/>
</dbReference>
<comment type="subcellular location">
    <subcellularLocation>
        <location evidence="5">Cell membrane</location>
        <topology evidence="5">Multi-pass membrane protein</topology>
    </subcellularLocation>
    <subcellularLocation>
        <location evidence="1">Membrane</location>
        <topology evidence="1">Multi-pass membrane protein</topology>
    </subcellularLocation>
</comment>
<sequence>MWLPFSATFQRNFIVMKRAYPWSFFIGHILSGAYIVFFAYLSYTFVFKKDMDSRFTAYAGTNDYLSYVILGGIFFSFAVSMLMIVSRSIISELREGTLEALLLTPSSRKGYFLGTMSQGLTRAGIELLSILVIGFFFGLQMAIQDPIAVILLFIILLFSLFSQALVLGAFMLYFRDTYITQNTLFVIMGLVCGITFPAAYLPNSVEWLSYCMPLTFGIDAFRMVLIEGETLASVQSQLLYMTAEGILYLVMGSFAIKRMESVVLEKHFG</sequence>
<dbReference type="InterPro" id="IPR047817">
    <property type="entry name" value="ABC2_TM_bact-type"/>
</dbReference>
<dbReference type="RefSeq" id="WP_379745211.1">
    <property type="nucleotide sequence ID" value="NZ_JBHTCP010000002.1"/>
</dbReference>
<gene>
    <name evidence="7" type="ORF">ACFQPF_01075</name>
</gene>
<dbReference type="PIRSF" id="PIRSF006648">
    <property type="entry name" value="DrrB"/>
    <property type="match status" value="1"/>
</dbReference>
<feature type="domain" description="ABC transmembrane type-2" evidence="6">
    <location>
        <begin position="27"/>
        <end position="259"/>
    </location>
</feature>
<proteinExistence type="inferred from homology"/>
<evidence type="ECO:0000259" key="6">
    <source>
        <dbReference type="PROSITE" id="PS51012"/>
    </source>
</evidence>
<comment type="caution">
    <text evidence="7">The sequence shown here is derived from an EMBL/GenBank/DDBJ whole genome shotgun (WGS) entry which is preliminary data.</text>
</comment>
<evidence type="ECO:0000256" key="4">
    <source>
        <dbReference type="ARBA" id="ARBA00023136"/>
    </source>
</evidence>
<keyword evidence="4 5" id="KW-0472">Membrane</keyword>
<protein>
    <recommendedName>
        <fullName evidence="5">Transport permease protein</fullName>
    </recommendedName>
</protein>
<dbReference type="InterPro" id="IPR000412">
    <property type="entry name" value="ABC_2_transport"/>
</dbReference>
<dbReference type="PROSITE" id="PS51012">
    <property type="entry name" value="ABC_TM2"/>
    <property type="match status" value="1"/>
</dbReference>
<dbReference type="Proteomes" id="UP001596549">
    <property type="component" value="Unassembled WGS sequence"/>
</dbReference>
<keyword evidence="3 5" id="KW-1133">Transmembrane helix</keyword>
<dbReference type="InterPro" id="IPR051784">
    <property type="entry name" value="Nod_factor_ABC_transporter"/>
</dbReference>
<keyword evidence="2 5" id="KW-0812">Transmembrane</keyword>
<feature type="transmembrane region" description="Helical" evidence="5">
    <location>
        <begin position="64"/>
        <end position="85"/>
    </location>
</feature>
<evidence type="ECO:0000256" key="2">
    <source>
        <dbReference type="ARBA" id="ARBA00022692"/>
    </source>
</evidence>
<comment type="similarity">
    <text evidence="5">Belongs to the ABC-2 integral membrane protein family.</text>
</comment>
<organism evidence="7 8">
    <name type="scientific">Fictibacillus iocasae</name>
    <dbReference type="NCBI Taxonomy" id="2715437"/>
    <lineage>
        <taxon>Bacteria</taxon>
        <taxon>Bacillati</taxon>
        <taxon>Bacillota</taxon>
        <taxon>Bacilli</taxon>
        <taxon>Bacillales</taxon>
        <taxon>Fictibacillaceae</taxon>
        <taxon>Fictibacillus</taxon>
    </lineage>
</organism>
<evidence type="ECO:0000256" key="1">
    <source>
        <dbReference type="ARBA" id="ARBA00004141"/>
    </source>
</evidence>
<dbReference type="Pfam" id="PF01061">
    <property type="entry name" value="ABC2_membrane"/>
    <property type="match status" value="1"/>
</dbReference>
<reference evidence="8" key="1">
    <citation type="journal article" date="2019" name="Int. J. Syst. Evol. Microbiol.">
        <title>The Global Catalogue of Microorganisms (GCM) 10K type strain sequencing project: providing services to taxonomists for standard genome sequencing and annotation.</title>
        <authorList>
            <consortium name="The Broad Institute Genomics Platform"/>
            <consortium name="The Broad Institute Genome Sequencing Center for Infectious Disease"/>
            <person name="Wu L."/>
            <person name="Ma J."/>
        </authorList>
    </citation>
    <scope>NUCLEOTIDE SEQUENCE [LARGE SCALE GENOMIC DNA]</scope>
    <source>
        <strain evidence="8">NBRC 106396</strain>
    </source>
</reference>
<evidence type="ECO:0000256" key="3">
    <source>
        <dbReference type="ARBA" id="ARBA00022989"/>
    </source>
</evidence>
<feature type="transmembrane region" description="Helical" evidence="5">
    <location>
        <begin position="149"/>
        <end position="172"/>
    </location>
</feature>
<name>A0ABW2NQD9_9BACL</name>
<feature type="transmembrane region" description="Helical" evidence="5">
    <location>
        <begin position="184"/>
        <end position="201"/>
    </location>
</feature>